<feature type="region of interest" description="Disordered" evidence="13">
    <location>
        <begin position="382"/>
        <end position="428"/>
    </location>
</feature>
<dbReference type="Gene3D" id="2.30.30.140">
    <property type="match status" value="1"/>
</dbReference>
<organism evidence="16 17">
    <name type="scientific">Diversispora eburnea</name>
    <dbReference type="NCBI Taxonomy" id="1213867"/>
    <lineage>
        <taxon>Eukaryota</taxon>
        <taxon>Fungi</taxon>
        <taxon>Fungi incertae sedis</taxon>
        <taxon>Mucoromycota</taxon>
        <taxon>Glomeromycotina</taxon>
        <taxon>Glomeromycetes</taxon>
        <taxon>Diversisporales</taxon>
        <taxon>Diversisporaceae</taxon>
        <taxon>Diversispora</taxon>
    </lineage>
</organism>
<keyword evidence="12" id="KW-0175">Coiled coil</keyword>
<evidence type="ECO:0000256" key="1">
    <source>
        <dbReference type="ARBA" id="ARBA00004123"/>
    </source>
</evidence>
<keyword evidence="4 11" id="KW-0479">Metal-binding</keyword>
<dbReference type="EMBL" id="CAJVPK010000746">
    <property type="protein sequence ID" value="CAG8545604.1"/>
    <property type="molecule type" value="Genomic_DNA"/>
</dbReference>
<keyword evidence="17" id="KW-1185">Reference proteome</keyword>
<comment type="subcellular location">
    <subcellularLocation>
        <location evidence="1">Nucleus</location>
    </subcellularLocation>
</comment>
<dbReference type="AlphaFoldDB" id="A0A9N9AYS0"/>
<evidence type="ECO:0000256" key="9">
    <source>
        <dbReference type="ARBA" id="ARBA00023163"/>
    </source>
</evidence>
<dbReference type="GO" id="GO:0001227">
    <property type="term" value="F:DNA-binding transcription repressor activity, RNA polymerase II-specific"/>
    <property type="evidence" value="ECO:0007669"/>
    <property type="project" value="TreeGrafter"/>
</dbReference>
<dbReference type="Pfam" id="PF01585">
    <property type="entry name" value="G-patch"/>
    <property type="match status" value="1"/>
</dbReference>
<evidence type="ECO:0000256" key="5">
    <source>
        <dbReference type="ARBA" id="ARBA00022771"/>
    </source>
</evidence>
<feature type="region of interest" description="Disordered" evidence="13">
    <location>
        <begin position="281"/>
        <end position="321"/>
    </location>
</feature>
<keyword evidence="3" id="KW-0678">Repressor</keyword>
<evidence type="ECO:0000256" key="4">
    <source>
        <dbReference type="ARBA" id="ARBA00022723"/>
    </source>
</evidence>
<evidence type="ECO:0000256" key="12">
    <source>
        <dbReference type="SAM" id="Coils"/>
    </source>
</evidence>
<dbReference type="GO" id="GO:0008270">
    <property type="term" value="F:zinc ion binding"/>
    <property type="evidence" value="ECO:0007669"/>
    <property type="project" value="UniProtKB-KW"/>
</dbReference>
<dbReference type="PANTHER" id="PTHR46297:SF1">
    <property type="entry name" value="ZINC FINGER CCCH-TYPE WITH G PATCH DOMAIN-CONTAINING PROTEIN"/>
    <property type="match status" value="1"/>
</dbReference>
<dbReference type="GO" id="GO:0005634">
    <property type="term" value="C:nucleus"/>
    <property type="evidence" value="ECO:0007669"/>
    <property type="project" value="UniProtKB-SubCell"/>
</dbReference>
<keyword evidence="10" id="KW-0539">Nucleus</keyword>
<dbReference type="Gene3D" id="2.30.30.1190">
    <property type="match status" value="1"/>
</dbReference>
<dbReference type="PANTHER" id="PTHR46297">
    <property type="entry name" value="ZINC FINGER CCCH-TYPE WITH G PATCH DOMAIN-CONTAINING PROTEIN"/>
    <property type="match status" value="1"/>
</dbReference>
<evidence type="ECO:0000256" key="11">
    <source>
        <dbReference type="PROSITE-ProRule" id="PRU00723"/>
    </source>
</evidence>
<dbReference type="PROSITE" id="PS50174">
    <property type="entry name" value="G_PATCH"/>
    <property type="match status" value="1"/>
</dbReference>
<evidence type="ECO:0000256" key="8">
    <source>
        <dbReference type="ARBA" id="ARBA00023125"/>
    </source>
</evidence>
<evidence type="ECO:0000256" key="10">
    <source>
        <dbReference type="ARBA" id="ARBA00023242"/>
    </source>
</evidence>
<keyword evidence="9" id="KW-0804">Transcription</keyword>
<evidence type="ECO:0000256" key="3">
    <source>
        <dbReference type="ARBA" id="ARBA00022491"/>
    </source>
</evidence>
<evidence type="ECO:0000313" key="17">
    <source>
        <dbReference type="Proteomes" id="UP000789706"/>
    </source>
</evidence>
<feature type="zinc finger region" description="C3H1-type" evidence="11">
    <location>
        <begin position="172"/>
        <end position="201"/>
    </location>
</feature>
<feature type="domain" description="G-patch" evidence="15">
    <location>
        <begin position="335"/>
        <end position="381"/>
    </location>
</feature>
<sequence length="555" mass="63318">MSSNTNLSMAEVESNTILSTAEIESSLRENETSLAEVNELLVLSPEEPELLNLVEVLQNLIKLQQIQLLESKKNDLLKLLGGPVESSDQIIGERSNSAEESIQSDSLTYDERIPIKPNADADSDLNKLKVGDKCCVPFTHPEYQKVYFLPGLIQNINSETKTFNVLILTPIIPTLRICEAYMSNKCNHQQQQQCKRSHGEEFSSDLVVPYELLFINQTNAYKIGRNFWTKYNDGVWYMAKLIGIEPEGSSFRVIYKGYENQDPHGVVVGPDEIIPVQSLDEEEEIDSEQNNYSDNESDFSDDFLSDDSPPSREDLKLDHVSDDETNNIAEWEKHTTGVASRMMKKMGYKMGEGLGKNNEGIVNPIEVKIFSQGVSLDYINEKDKPKFKKQKPPKSRDNNHKKGKKRLTSQSTRPHKRAKFRPPFSNSVDDIESQSDVFDFLNATLNKGKKSETQNVNNVVKISSTVTTSDDRSKKSNEINAHLTLYQIQNQLNQTQRELKRVNESLKRNEKNPKMAKHFREKVAQIEVTYRELQRKEKGIQSGLDKEKDQKNIYT</sequence>
<evidence type="ECO:0000256" key="7">
    <source>
        <dbReference type="ARBA" id="ARBA00023015"/>
    </source>
</evidence>
<protein>
    <recommendedName>
        <fullName evidence="2">Zinc finger CCCH-type with G patch domain-containing protein</fullName>
    </recommendedName>
</protein>
<dbReference type="SMART" id="SM00443">
    <property type="entry name" value="G_patch"/>
    <property type="match status" value="1"/>
</dbReference>
<accession>A0A9N9AYS0</accession>
<dbReference type="InterPro" id="IPR000467">
    <property type="entry name" value="G_patch_dom"/>
</dbReference>
<evidence type="ECO:0000259" key="15">
    <source>
        <dbReference type="PROSITE" id="PS50174"/>
    </source>
</evidence>
<keyword evidence="6 11" id="KW-0862">Zinc</keyword>
<keyword evidence="5 11" id="KW-0863">Zinc-finger</keyword>
<reference evidence="16" key="1">
    <citation type="submission" date="2021-06" db="EMBL/GenBank/DDBJ databases">
        <authorList>
            <person name="Kallberg Y."/>
            <person name="Tangrot J."/>
            <person name="Rosling A."/>
        </authorList>
    </citation>
    <scope>NUCLEOTIDE SEQUENCE</scope>
    <source>
        <strain evidence="16">AZ414A</strain>
    </source>
</reference>
<evidence type="ECO:0000313" key="16">
    <source>
        <dbReference type="EMBL" id="CAG8545604.1"/>
    </source>
</evidence>
<keyword evidence="7" id="KW-0805">Transcription regulation</keyword>
<gene>
    <name evidence="16" type="ORF">DEBURN_LOCUS6839</name>
</gene>
<evidence type="ECO:0000259" key="14">
    <source>
        <dbReference type="PROSITE" id="PS50103"/>
    </source>
</evidence>
<name>A0A9N9AYS0_9GLOM</name>
<keyword evidence="8" id="KW-0238">DNA-binding</keyword>
<dbReference type="GO" id="GO:0000978">
    <property type="term" value="F:RNA polymerase II cis-regulatory region sequence-specific DNA binding"/>
    <property type="evidence" value="ECO:0007669"/>
    <property type="project" value="TreeGrafter"/>
</dbReference>
<feature type="compositionally biased region" description="Basic and acidic residues" evidence="13">
    <location>
        <begin position="309"/>
        <end position="321"/>
    </location>
</feature>
<comment type="caution">
    <text evidence="16">The sequence shown here is derived from an EMBL/GenBank/DDBJ whole genome shotgun (WGS) entry which is preliminary data.</text>
</comment>
<feature type="domain" description="C3H1-type" evidence="14">
    <location>
        <begin position="172"/>
        <end position="201"/>
    </location>
</feature>
<dbReference type="PROSITE" id="PS50103">
    <property type="entry name" value="ZF_C3H1"/>
    <property type="match status" value="1"/>
</dbReference>
<feature type="coiled-coil region" evidence="12">
    <location>
        <begin position="485"/>
        <end position="536"/>
    </location>
</feature>
<proteinExistence type="predicted"/>
<evidence type="ECO:0000256" key="2">
    <source>
        <dbReference type="ARBA" id="ARBA00022414"/>
    </source>
</evidence>
<feature type="compositionally biased region" description="Acidic residues" evidence="13">
    <location>
        <begin position="295"/>
        <end position="305"/>
    </location>
</feature>
<dbReference type="Proteomes" id="UP000789706">
    <property type="component" value="Unassembled WGS sequence"/>
</dbReference>
<evidence type="ECO:0000256" key="13">
    <source>
        <dbReference type="SAM" id="MobiDB-lite"/>
    </source>
</evidence>
<evidence type="ECO:0000256" key="6">
    <source>
        <dbReference type="ARBA" id="ARBA00022833"/>
    </source>
</evidence>
<dbReference type="InterPro" id="IPR000571">
    <property type="entry name" value="Znf_CCCH"/>
</dbReference>
<feature type="compositionally biased region" description="Basic residues" evidence="13">
    <location>
        <begin position="401"/>
        <end position="420"/>
    </location>
</feature>
<dbReference type="OrthoDB" id="4822at2759"/>